<dbReference type="Pfam" id="PF03900">
    <property type="entry name" value="Porphobil_deamC"/>
    <property type="match status" value="1"/>
</dbReference>
<evidence type="ECO:0000256" key="1">
    <source>
        <dbReference type="ARBA" id="ARBA00002869"/>
    </source>
</evidence>
<comment type="pathway">
    <text evidence="2">Porphyrin-containing compound metabolism; protoporphyrin-IX biosynthesis; coproporphyrinogen-III from 5-aminolevulinate: step 2/4.</text>
</comment>
<dbReference type="InterPro" id="IPR036803">
    <property type="entry name" value="Porphobilinogen_deaminase_C_sf"/>
</dbReference>
<reference evidence="11" key="2">
    <citation type="submission" date="2023-01" db="EMBL/GenBank/DDBJ databases">
        <title>Draft genome sequence of Maritalea porphyrae strain NBRC 107169.</title>
        <authorList>
            <person name="Sun Q."/>
            <person name="Mori K."/>
        </authorList>
    </citation>
    <scope>NUCLEOTIDE SEQUENCE</scope>
    <source>
        <strain evidence="11">NBRC 107169</strain>
    </source>
</reference>
<dbReference type="Pfam" id="PF01379">
    <property type="entry name" value="Porphobil_deam"/>
    <property type="match status" value="1"/>
</dbReference>
<sequence length="306" mass="33443">MRIGTRGSLLALAQAKLVQSKLAKFHKVETTDIHIEVIKTSGDIIQDRPLSEVGGKGLFTKEIEVALLENRVDIGVHSSKDVATQLPDGLGLYAFLKREDVRDAFVSLKHKSLDDMPEGAIFGTSSLRRAAQMLRHRPDLKIVEFRGNVQTRMKKLEAGVADATLLAYAGLRRLGQTHIAKQMIDPNVFMPAPAQGAIGIECREDDTRTRELITVLNHAGTAAALVAERHFLHGLDGSCRTPIGAYTEIDGNDMKVIGQILSINGTTAFEGEVTGHVADCAEIGQHLAQILREQAGENFFESFEVR</sequence>
<accession>A0ABQ5UQR2</accession>
<dbReference type="Proteomes" id="UP001161405">
    <property type="component" value="Unassembled WGS sequence"/>
</dbReference>
<evidence type="ECO:0000256" key="5">
    <source>
        <dbReference type="ARBA" id="ARBA00022679"/>
    </source>
</evidence>
<feature type="modified residue" description="S-(dipyrrolylmethanemethyl)cysteine" evidence="8">
    <location>
        <position position="239"/>
    </location>
</feature>
<keyword evidence="12" id="KW-1185">Reference proteome</keyword>
<dbReference type="SUPFAM" id="SSF53850">
    <property type="entry name" value="Periplasmic binding protein-like II"/>
    <property type="match status" value="1"/>
</dbReference>
<dbReference type="InterPro" id="IPR022417">
    <property type="entry name" value="Porphobilin_deaminase_N"/>
</dbReference>
<evidence type="ECO:0000256" key="8">
    <source>
        <dbReference type="HAMAP-Rule" id="MF_00260"/>
    </source>
</evidence>
<evidence type="ECO:0000259" key="9">
    <source>
        <dbReference type="Pfam" id="PF01379"/>
    </source>
</evidence>
<dbReference type="InterPro" id="IPR000860">
    <property type="entry name" value="HemC"/>
</dbReference>
<dbReference type="Gene3D" id="3.30.160.40">
    <property type="entry name" value="Porphobilinogen deaminase, C-terminal domain"/>
    <property type="match status" value="1"/>
</dbReference>
<evidence type="ECO:0000313" key="11">
    <source>
        <dbReference type="EMBL" id="GLQ16701.1"/>
    </source>
</evidence>
<comment type="cofactor">
    <cofactor evidence="8">
        <name>dipyrromethane</name>
        <dbReference type="ChEBI" id="CHEBI:60342"/>
    </cofactor>
    <text evidence="8">Binds 1 dipyrromethane group covalently.</text>
</comment>
<comment type="function">
    <text evidence="1 8">Tetrapolymerization of the monopyrrole PBG into the hydroxymethylbilane pre-uroporphyrinogen in several discrete steps.</text>
</comment>
<proteinExistence type="inferred from homology"/>
<dbReference type="PRINTS" id="PR00151">
    <property type="entry name" value="PORPHBDMNASE"/>
</dbReference>
<dbReference type="InterPro" id="IPR022419">
    <property type="entry name" value="Porphobilin_deaminase_cofac_BS"/>
</dbReference>
<gene>
    <name evidence="8 11" type="primary">hemC</name>
    <name evidence="11" type="ORF">GCM10007879_09500</name>
</gene>
<dbReference type="HAMAP" id="MF_00260">
    <property type="entry name" value="Porphobil_deam"/>
    <property type="match status" value="1"/>
</dbReference>
<evidence type="ECO:0000256" key="6">
    <source>
        <dbReference type="ARBA" id="ARBA00023244"/>
    </source>
</evidence>
<comment type="similarity">
    <text evidence="3 8">Belongs to the HMBS family.</text>
</comment>
<dbReference type="InterPro" id="IPR022418">
    <property type="entry name" value="Porphobilinogen_deaminase_C"/>
</dbReference>
<evidence type="ECO:0000256" key="2">
    <source>
        <dbReference type="ARBA" id="ARBA00004735"/>
    </source>
</evidence>
<dbReference type="PROSITE" id="PS00533">
    <property type="entry name" value="PORPHOBILINOGEN_DEAM"/>
    <property type="match status" value="1"/>
</dbReference>
<dbReference type="EMBL" id="BSNI01000002">
    <property type="protein sequence ID" value="GLQ16701.1"/>
    <property type="molecule type" value="Genomic_DNA"/>
</dbReference>
<reference evidence="11" key="1">
    <citation type="journal article" date="2014" name="Int. J. Syst. Evol. Microbiol.">
        <title>Complete genome of a new Firmicutes species belonging to the dominant human colonic microbiota ('Ruminococcus bicirculans') reveals two chromosomes and a selective capacity to utilize plant glucans.</title>
        <authorList>
            <consortium name="NISC Comparative Sequencing Program"/>
            <person name="Wegmann U."/>
            <person name="Louis P."/>
            <person name="Goesmann A."/>
            <person name="Henrissat B."/>
            <person name="Duncan S.H."/>
            <person name="Flint H.J."/>
        </authorList>
    </citation>
    <scope>NUCLEOTIDE SEQUENCE</scope>
    <source>
        <strain evidence="11">NBRC 107169</strain>
    </source>
</reference>
<protein>
    <recommendedName>
        <fullName evidence="8">Porphobilinogen deaminase</fullName>
        <shortName evidence="8">PBG</shortName>
        <ecNumber evidence="8">2.5.1.61</ecNumber>
    </recommendedName>
    <alternativeName>
        <fullName evidence="8">Hydroxymethylbilane synthase</fullName>
        <shortName evidence="8">HMBS</shortName>
    </alternativeName>
    <alternativeName>
        <fullName evidence="8">Pre-uroporphyrinogen synthase</fullName>
    </alternativeName>
</protein>
<evidence type="ECO:0000256" key="3">
    <source>
        <dbReference type="ARBA" id="ARBA00005638"/>
    </source>
</evidence>
<evidence type="ECO:0000313" key="12">
    <source>
        <dbReference type="Proteomes" id="UP001161405"/>
    </source>
</evidence>
<comment type="miscellaneous">
    <text evidence="8">The porphobilinogen subunits are added to the dipyrromethane group.</text>
</comment>
<dbReference type="PANTHER" id="PTHR11557:SF0">
    <property type="entry name" value="PORPHOBILINOGEN DEAMINASE"/>
    <property type="match status" value="1"/>
</dbReference>
<comment type="catalytic activity">
    <reaction evidence="7 8">
        <text>4 porphobilinogen + H2O = hydroxymethylbilane + 4 NH4(+)</text>
        <dbReference type="Rhea" id="RHEA:13185"/>
        <dbReference type="ChEBI" id="CHEBI:15377"/>
        <dbReference type="ChEBI" id="CHEBI:28938"/>
        <dbReference type="ChEBI" id="CHEBI:57845"/>
        <dbReference type="ChEBI" id="CHEBI:58126"/>
        <dbReference type="EC" id="2.5.1.61"/>
    </reaction>
</comment>
<keyword evidence="6 8" id="KW-0627">Porphyrin biosynthesis</keyword>
<comment type="caution">
    <text evidence="11">The sequence shown here is derived from an EMBL/GenBank/DDBJ whole genome shotgun (WGS) entry which is preliminary data.</text>
</comment>
<evidence type="ECO:0000259" key="10">
    <source>
        <dbReference type="Pfam" id="PF03900"/>
    </source>
</evidence>
<dbReference type="EC" id="2.5.1.61" evidence="8"/>
<name>A0ABQ5UQR2_9HYPH</name>
<feature type="domain" description="Porphobilinogen deaminase C-terminal" evidence="10">
    <location>
        <begin position="225"/>
        <end position="291"/>
    </location>
</feature>
<comment type="subunit">
    <text evidence="4 8">Monomer.</text>
</comment>
<dbReference type="Gene3D" id="3.40.190.10">
    <property type="entry name" value="Periplasmic binding protein-like II"/>
    <property type="match status" value="2"/>
</dbReference>
<dbReference type="SUPFAM" id="SSF54782">
    <property type="entry name" value="Porphobilinogen deaminase (hydroxymethylbilane synthase), C-terminal domain"/>
    <property type="match status" value="1"/>
</dbReference>
<dbReference type="PANTHER" id="PTHR11557">
    <property type="entry name" value="PORPHOBILINOGEN DEAMINASE"/>
    <property type="match status" value="1"/>
</dbReference>
<dbReference type="NCBIfam" id="TIGR00212">
    <property type="entry name" value="hemC"/>
    <property type="match status" value="1"/>
</dbReference>
<evidence type="ECO:0000256" key="7">
    <source>
        <dbReference type="ARBA" id="ARBA00048169"/>
    </source>
</evidence>
<feature type="domain" description="Porphobilinogen deaminase N-terminal" evidence="9">
    <location>
        <begin position="1"/>
        <end position="210"/>
    </location>
</feature>
<evidence type="ECO:0000256" key="4">
    <source>
        <dbReference type="ARBA" id="ARBA00011245"/>
    </source>
</evidence>
<dbReference type="PIRSF" id="PIRSF001438">
    <property type="entry name" value="4pyrrol_synth_OHMeBilane_synth"/>
    <property type="match status" value="1"/>
</dbReference>
<keyword evidence="5 8" id="KW-0808">Transferase</keyword>
<organism evidence="11 12">
    <name type="scientific">Maritalea porphyrae</name>
    <dbReference type="NCBI Taxonomy" id="880732"/>
    <lineage>
        <taxon>Bacteria</taxon>
        <taxon>Pseudomonadati</taxon>
        <taxon>Pseudomonadota</taxon>
        <taxon>Alphaproteobacteria</taxon>
        <taxon>Hyphomicrobiales</taxon>
        <taxon>Devosiaceae</taxon>
        <taxon>Maritalea</taxon>
    </lineage>
</organism>